<protein>
    <submittedName>
        <fullName evidence="1">Uncharacterized protein</fullName>
    </submittedName>
</protein>
<sequence>FRDLVVFVAQVQHTLLDIHALLDYAEILYPLLISPPSKPVHTNPTWMGCFTKDTWICEIFYFAGVPVWLVRHEDLIPQTMNI</sequence>
<dbReference type="HOGENOM" id="CLU_124585_1_0_1"/>
<evidence type="ECO:0000313" key="2">
    <source>
        <dbReference type="Proteomes" id="UP000053989"/>
    </source>
</evidence>
<accession>A0A0C3D5U4</accession>
<keyword evidence="2" id="KW-1185">Reference proteome</keyword>
<name>A0A0C3D5U4_9AGAM</name>
<organism evidence="1 2">
    <name type="scientific">Scleroderma citrinum Foug A</name>
    <dbReference type="NCBI Taxonomy" id="1036808"/>
    <lineage>
        <taxon>Eukaryota</taxon>
        <taxon>Fungi</taxon>
        <taxon>Dikarya</taxon>
        <taxon>Basidiomycota</taxon>
        <taxon>Agaricomycotina</taxon>
        <taxon>Agaricomycetes</taxon>
        <taxon>Agaricomycetidae</taxon>
        <taxon>Boletales</taxon>
        <taxon>Sclerodermatineae</taxon>
        <taxon>Sclerodermataceae</taxon>
        <taxon>Scleroderma</taxon>
    </lineage>
</organism>
<reference evidence="2" key="2">
    <citation type="submission" date="2015-01" db="EMBL/GenBank/DDBJ databases">
        <title>Evolutionary Origins and Diversification of the Mycorrhizal Mutualists.</title>
        <authorList>
            <consortium name="DOE Joint Genome Institute"/>
            <consortium name="Mycorrhizal Genomics Consortium"/>
            <person name="Kohler A."/>
            <person name="Kuo A."/>
            <person name="Nagy L.G."/>
            <person name="Floudas D."/>
            <person name="Copeland A."/>
            <person name="Barry K.W."/>
            <person name="Cichocki N."/>
            <person name="Veneault-Fourrey C."/>
            <person name="LaButti K."/>
            <person name="Lindquist E.A."/>
            <person name="Lipzen A."/>
            <person name="Lundell T."/>
            <person name="Morin E."/>
            <person name="Murat C."/>
            <person name="Riley R."/>
            <person name="Ohm R."/>
            <person name="Sun H."/>
            <person name="Tunlid A."/>
            <person name="Henrissat B."/>
            <person name="Grigoriev I.V."/>
            <person name="Hibbett D.S."/>
            <person name="Martin F."/>
        </authorList>
    </citation>
    <scope>NUCLEOTIDE SEQUENCE [LARGE SCALE GENOMIC DNA]</scope>
    <source>
        <strain evidence="2">Foug A</strain>
    </source>
</reference>
<feature type="non-terminal residue" evidence="1">
    <location>
        <position position="1"/>
    </location>
</feature>
<proteinExistence type="predicted"/>
<dbReference type="OrthoDB" id="2634326at2759"/>
<evidence type="ECO:0000313" key="1">
    <source>
        <dbReference type="EMBL" id="KIM51789.1"/>
    </source>
</evidence>
<reference evidence="1 2" key="1">
    <citation type="submission" date="2014-04" db="EMBL/GenBank/DDBJ databases">
        <authorList>
            <consortium name="DOE Joint Genome Institute"/>
            <person name="Kuo A."/>
            <person name="Kohler A."/>
            <person name="Nagy L.G."/>
            <person name="Floudas D."/>
            <person name="Copeland A."/>
            <person name="Barry K.W."/>
            <person name="Cichocki N."/>
            <person name="Veneault-Fourrey C."/>
            <person name="LaButti K."/>
            <person name="Lindquist E.A."/>
            <person name="Lipzen A."/>
            <person name="Lundell T."/>
            <person name="Morin E."/>
            <person name="Murat C."/>
            <person name="Sun H."/>
            <person name="Tunlid A."/>
            <person name="Henrissat B."/>
            <person name="Grigoriev I.V."/>
            <person name="Hibbett D.S."/>
            <person name="Martin F."/>
            <person name="Nordberg H.P."/>
            <person name="Cantor M.N."/>
            <person name="Hua S.X."/>
        </authorList>
    </citation>
    <scope>NUCLEOTIDE SEQUENCE [LARGE SCALE GENOMIC DNA]</scope>
    <source>
        <strain evidence="1 2">Foug A</strain>
    </source>
</reference>
<gene>
    <name evidence="1" type="ORF">SCLCIDRAFT_85289</name>
</gene>
<dbReference type="Proteomes" id="UP000053989">
    <property type="component" value="Unassembled WGS sequence"/>
</dbReference>
<dbReference type="EMBL" id="KN822240">
    <property type="protein sequence ID" value="KIM51789.1"/>
    <property type="molecule type" value="Genomic_DNA"/>
</dbReference>
<feature type="non-terminal residue" evidence="1">
    <location>
        <position position="82"/>
    </location>
</feature>
<dbReference type="AlphaFoldDB" id="A0A0C3D5U4"/>
<dbReference type="InParanoid" id="A0A0C3D5U4"/>